<dbReference type="EMBL" id="BMHI01000009">
    <property type="protein sequence ID" value="GGB47611.1"/>
    <property type="molecule type" value="Genomic_DNA"/>
</dbReference>
<evidence type="ECO:0000313" key="4">
    <source>
        <dbReference type="Proteomes" id="UP000636793"/>
    </source>
</evidence>
<keyword evidence="2" id="KW-0472">Membrane</keyword>
<feature type="transmembrane region" description="Helical" evidence="2">
    <location>
        <begin position="6"/>
        <end position="25"/>
    </location>
</feature>
<evidence type="ECO:0000313" key="3">
    <source>
        <dbReference type="EMBL" id="GGB47611.1"/>
    </source>
</evidence>
<name>A0A916X077_9MICO</name>
<sequence length="364" mass="38371">MQQPSSLIFLAIVVIWAAYLLQHWIRRREALATARSVDQFSDAMRVLERRERRVEGVAEQASDSPHASRTSAPRLTESGPRPSLRAGTVMTGETQQPLTGSTAEQHDEAPASAVQKLSAAGTSSADAVQRFGNFAAHAGSPKLRAIALIGSLALLVITVVCAPFGALPWWSPILMIAVSGGVFWWCRASAMAARAAQRPAAATARRAAPQSGGVKLPQPKTADRTSAGRKSAGRKSAGSTPAVAPLTKATMPEPVIRQAPVAAADKVFDLSASVDAPVPAAPSETAQEPVAQAAPEQEPGSWEPVAVPRPTYTMKERAPERPQQAPAATSNARSYDDVANEDLPFDGLALDQDLDDLPSVFRAG</sequence>
<evidence type="ECO:0000256" key="2">
    <source>
        <dbReference type="SAM" id="Phobius"/>
    </source>
</evidence>
<feature type="region of interest" description="Disordered" evidence="1">
    <location>
        <begin position="278"/>
        <end position="339"/>
    </location>
</feature>
<feature type="region of interest" description="Disordered" evidence="1">
    <location>
        <begin position="54"/>
        <end position="107"/>
    </location>
</feature>
<keyword evidence="2" id="KW-0812">Transmembrane</keyword>
<feature type="transmembrane region" description="Helical" evidence="2">
    <location>
        <begin position="145"/>
        <end position="167"/>
    </location>
</feature>
<feature type="compositionally biased region" description="Polar residues" evidence="1">
    <location>
        <begin position="61"/>
        <end position="73"/>
    </location>
</feature>
<protein>
    <submittedName>
        <fullName evidence="3">Uncharacterized protein</fullName>
    </submittedName>
</protein>
<feature type="region of interest" description="Disordered" evidence="1">
    <location>
        <begin position="202"/>
        <end position="251"/>
    </location>
</feature>
<reference evidence="3" key="2">
    <citation type="submission" date="2020-09" db="EMBL/GenBank/DDBJ databases">
        <authorList>
            <person name="Sun Q."/>
            <person name="Zhou Y."/>
        </authorList>
    </citation>
    <scope>NUCLEOTIDE SEQUENCE</scope>
    <source>
        <strain evidence="3">CGMCC 1.15085</strain>
    </source>
</reference>
<comment type="caution">
    <text evidence="3">The sequence shown here is derived from an EMBL/GenBank/DDBJ whole genome shotgun (WGS) entry which is preliminary data.</text>
</comment>
<dbReference type="AlphaFoldDB" id="A0A916X077"/>
<reference evidence="3" key="1">
    <citation type="journal article" date="2014" name="Int. J. Syst. Evol. Microbiol.">
        <title>Complete genome sequence of Corynebacterium casei LMG S-19264T (=DSM 44701T), isolated from a smear-ripened cheese.</title>
        <authorList>
            <consortium name="US DOE Joint Genome Institute (JGI-PGF)"/>
            <person name="Walter F."/>
            <person name="Albersmeier A."/>
            <person name="Kalinowski J."/>
            <person name="Ruckert C."/>
        </authorList>
    </citation>
    <scope>NUCLEOTIDE SEQUENCE</scope>
    <source>
        <strain evidence="3">CGMCC 1.15085</strain>
    </source>
</reference>
<dbReference type="Proteomes" id="UP000636793">
    <property type="component" value="Unassembled WGS sequence"/>
</dbReference>
<feature type="compositionally biased region" description="Polar residues" evidence="1">
    <location>
        <begin position="91"/>
        <end position="103"/>
    </location>
</feature>
<proteinExistence type="predicted"/>
<dbReference type="RefSeq" id="WP_188839185.1">
    <property type="nucleotide sequence ID" value="NZ_BMHI01000009.1"/>
</dbReference>
<organism evidence="3 4">
    <name type="scientific">Flexivirga endophytica</name>
    <dbReference type="NCBI Taxonomy" id="1849103"/>
    <lineage>
        <taxon>Bacteria</taxon>
        <taxon>Bacillati</taxon>
        <taxon>Actinomycetota</taxon>
        <taxon>Actinomycetes</taxon>
        <taxon>Micrococcales</taxon>
        <taxon>Dermacoccaceae</taxon>
        <taxon>Flexivirga</taxon>
    </lineage>
</organism>
<feature type="transmembrane region" description="Helical" evidence="2">
    <location>
        <begin position="173"/>
        <end position="196"/>
    </location>
</feature>
<accession>A0A916X077</accession>
<keyword evidence="4" id="KW-1185">Reference proteome</keyword>
<evidence type="ECO:0000256" key="1">
    <source>
        <dbReference type="SAM" id="MobiDB-lite"/>
    </source>
</evidence>
<keyword evidence="2" id="KW-1133">Transmembrane helix</keyword>
<feature type="compositionally biased region" description="Low complexity" evidence="1">
    <location>
        <begin position="278"/>
        <end position="299"/>
    </location>
</feature>
<gene>
    <name evidence="3" type="ORF">GCM10011492_43480</name>
</gene>